<evidence type="ECO:0000313" key="3">
    <source>
        <dbReference type="Proteomes" id="UP000001798"/>
    </source>
</evidence>
<protein>
    <submittedName>
        <fullName evidence="2">Uncharacterized protein</fullName>
    </submittedName>
</protein>
<proteinExistence type="predicted"/>
<evidence type="ECO:0000313" key="2">
    <source>
        <dbReference type="EMBL" id="ATZ52691.1"/>
    </source>
</evidence>
<reference evidence="2 3" key="1">
    <citation type="journal article" date="2011" name="PLoS Genet.">
        <title>Genomic analysis of the necrotrophic fungal pathogens Sclerotinia sclerotiorum and Botrytis cinerea.</title>
        <authorList>
            <person name="Amselem J."/>
            <person name="Cuomo C.A."/>
            <person name="van Kan J.A."/>
            <person name="Viaud M."/>
            <person name="Benito E.P."/>
            <person name="Couloux A."/>
            <person name="Coutinho P.M."/>
            <person name="de Vries R.P."/>
            <person name="Dyer P.S."/>
            <person name="Fillinger S."/>
            <person name="Fournier E."/>
            <person name="Gout L."/>
            <person name="Hahn M."/>
            <person name="Kohn L."/>
            <person name="Lapalu N."/>
            <person name="Plummer K.M."/>
            <person name="Pradier J.M."/>
            <person name="Quevillon E."/>
            <person name="Sharon A."/>
            <person name="Simon A."/>
            <person name="ten Have A."/>
            <person name="Tudzynski B."/>
            <person name="Tudzynski P."/>
            <person name="Wincker P."/>
            <person name="Andrew M."/>
            <person name="Anthouard V."/>
            <person name="Beever R.E."/>
            <person name="Beffa R."/>
            <person name="Benoit I."/>
            <person name="Bouzid O."/>
            <person name="Brault B."/>
            <person name="Chen Z."/>
            <person name="Choquer M."/>
            <person name="Collemare J."/>
            <person name="Cotton P."/>
            <person name="Danchin E.G."/>
            <person name="Da Silva C."/>
            <person name="Gautier A."/>
            <person name="Giraud C."/>
            <person name="Giraud T."/>
            <person name="Gonzalez C."/>
            <person name="Grossetete S."/>
            <person name="Guldener U."/>
            <person name="Henrissat B."/>
            <person name="Howlett B.J."/>
            <person name="Kodira C."/>
            <person name="Kretschmer M."/>
            <person name="Lappartient A."/>
            <person name="Leroch M."/>
            <person name="Levis C."/>
            <person name="Mauceli E."/>
            <person name="Neuveglise C."/>
            <person name="Oeser B."/>
            <person name="Pearson M."/>
            <person name="Poulain J."/>
            <person name="Poussereau N."/>
            <person name="Quesneville H."/>
            <person name="Rascle C."/>
            <person name="Schumacher J."/>
            <person name="Segurens B."/>
            <person name="Sexton A."/>
            <person name="Silva E."/>
            <person name="Sirven C."/>
            <person name="Soanes D.M."/>
            <person name="Talbot N.J."/>
            <person name="Templeton M."/>
            <person name="Yandava C."/>
            <person name="Yarden O."/>
            <person name="Zeng Q."/>
            <person name="Rollins J.A."/>
            <person name="Lebrun M.H."/>
            <person name="Dickman M."/>
        </authorList>
    </citation>
    <scope>NUCLEOTIDE SEQUENCE [LARGE SCALE GENOMIC DNA]</scope>
    <source>
        <strain evidence="2 3">B05.10</strain>
    </source>
</reference>
<dbReference type="OrthoDB" id="3533846at2759"/>
<feature type="region of interest" description="Disordered" evidence="1">
    <location>
        <begin position="1"/>
        <end position="90"/>
    </location>
</feature>
<dbReference type="GeneID" id="5435167"/>
<name>A0A384JQC0_BOTFB</name>
<dbReference type="KEGG" id="bfu:BCIN_08g03400"/>
<dbReference type="RefSeq" id="XP_024550364.1">
    <property type="nucleotide sequence ID" value="XM_024694574.1"/>
</dbReference>
<keyword evidence="3" id="KW-1185">Reference proteome</keyword>
<gene>
    <name evidence="2" type="ORF">BCIN_08g03400</name>
</gene>
<feature type="compositionally biased region" description="Polar residues" evidence="1">
    <location>
        <begin position="16"/>
        <end position="36"/>
    </location>
</feature>
<organism evidence="2 3">
    <name type="scientific">Botryotinia fuckeliana (strain B05.10)</name>
    <name type="common">Noble rot fungus</name>
    <name type="synonym">Botrytis cinerea</name>
    <dbReference type="NCBI Taxonomy" id="332648"/>
    <lineage>
        <taxon>Eukaryota</taxon>
        <taxon>Fungi</taxon>
        <taxon>Dikarya</taxon>
        <taxon>Ascomycota</taxon>
        <taxon>Pezizomycotina</taxon>
        <taxon>Leotiomycetes</taxon>
        <taxon>Helotiales</taxon>
        <taxon>Sclerotiniaceae</taxon>
        <taxon>Botrytis</taxon>
    </lineage>
</organism>
<dbReference type="Proteomes" id="UP000001798">
    <property type="component" value="Chromosome 8"/>
</dbReference>
<accession>A0A384JQC0</accession>
<dbReference type="VEuPathDB" id="FungiDB:Bcin08g03400"/>
<dbReference type="AlphaFoldDB" id="A0A384JQC0"/>
<reference evidence="2 3" key="3">
    <citation type="journal article" date="2017" name="Mol. Plant Pathol.">
        <title>A gapless genome sequence of the fungus Botrytis cinerea.</title>
        <authorList>
            <person name="Van Kan J.A."/>
            <person name="Stassen J.H."/>
            <person name="Mosbach A."/>
            <person name="Van Der Lee T.A."/>
            <person name="Faino L."/>
            <person name="Farmer A.D."/>
            <person name="Papasotiriou D.G."/>
            <person name="Zhou S."/>
            <person name="Seidl M.F."/>
            <person name="Cottam E."/>
            <person name="Edel D."/>
            <person name="Hahn M."/>
            <person name="Schwartz D.C."/>
            <person name="Dietrich R.A."/>
            <person name="Widdison S."/>
            <person name="Scalliet G."/>
        </authorList>
    </citation>
    <scope>NUCLEOTIDE SEQUENCE [LARGE SCALE GENOMIC DNA]</scope>
    <source>
        <strain evidence="2 3">B05.10</strain>
    </source>
</reference>
<dbReference type="EMBL" id="CP009812">
    <property type="protein sequence ID" value="ATZ52691.1"/>
    <property type="molecule type" value="Genomic_DNA"/>
</dbReference>
<reference evidence="2 3" key="2">
    <citation type="journal article" date="2012" name="Eukaryot. Cell">
        <title>Genome update of Botrytis cinerea strains B05.10 and T4.</title>
        <authorList>
            <person name="Staats M."/>
            <person name="van Kan J.A."/>
        </authorList>
    </citation>
    <scope>NUCLEOTIDE SEQUENCE [LARGE SCALE GENOMIC DNA]</scope>
    <source>
        <strain evidence="2 3">B05.10</strain>
    </source>
</reference>
<sequence length="90" mass="9661">MQILPNLQQKKIAATASPNSSGRQTSTAPQNKTQSKMDGGLSTHSKENISTDNCGPCDIKSITTPETPSRMESGMDNLKTSQQEPRIATL</sequence>
<evidence type="ECO:0000256" key="1">
    <source>
        <dbReference type="SAM" id="MobiDB-lite"/>
    </source>
</evidence>